<dbReference type="SUPFAM" id="SSF51735">
    <property type="entry name" value="NAD(P)-binding Rossmann-fold domains"/>
    <property type="match status" value="1"/>
</dbReference>
<proteinExistence type="inferred from homology"/>
<sequence length="259" mass="26989">MDEKIFRLDNRVAVVTGGSGGIGAAICKLFANVGASVACVDLDTERVNATAAAIEAEGGRAIALTCDVSSEEQTVAAVQRVVAELGRPTVLVNSIAALDRSGSILEIDLAEWERVHRVNLTGSFLMSRAVLPSMIEAGGGSVIHVSSMNAHVASPGRVSYASTKAALLQLGRVMAVDHAAQGVRVNILSPGPVDTVRIGYRQQGRTEAEKKSSLDRQLFKRLGRPDEVATAALFLASDASSFVTGAELAVDGGATIYKS</sequence>
<protein>
    <submittedName>
        <fullName evidence="3">SDR family oxidoreductase</fullName>
        <ecNumber evidence="3">1.1.-.-</ecNumber>
    </submittedName>
</protein>
<organism evidence="3 4">
    <name type="scientific">Variovorax rhizosphaerae</name>
    <dbReference type="NCBI Taxonomy" id="1836200"/>
    <lineage>
        <taxon>Bacteria</taxon>
        <taxon>Pseudomonadati</taxon>
        <taxon>Pseudomonadota</taxon>
        <taxon>Betaproteobacteria</taxon>
        <taxon>Burkholderiales</taxon>
        <taxon>Comamonadaceae</taxon>
        <taxon>Variovorax</taxon>
    </lineage>
</organism>
<reference evidence="3 4" key="1">
    <citation type="submission" date="2024-03" db="EMBL/GenBank/DDBJ databases">
        <title>Novel species of the genus Variovorax.</title>
        <authorList>
            <person name="Liu Q."/>
            <person name="Xin Y.-H."/>
        </authorList>
    </citation>
    <scope>NUCLEOTIDE SEQUENCE [LARGE SCALE GENOMIC DNA]</scope>
    <source>
        <strain evidence="3 4">KACC 18900</strain>
    </source>
</reference>
<name>A0ABU8WTK4_9BURK</name>
<dbReference type="RefSeq" id="WP_340346169.1">
    <property type="nucleotide sequence ID" value="NZ_JBBKZT010000017.1"/>
</dbReference>
<keyword evidence="4" id="KW-1185">Reference proteome</keyword>
<dbReference type="InterPro" id="IPR051122">
    <property type="entry name" value="SDR_DHRS6-like"/>
</dbReference>
<evidence type="ECO:0000256" key="2">
    <source>
        <dbReference type="ARBA" id="ARBA00023002"/>
    </source>
</evidence>
<dbReference type="Gene3D" id="3.40.50.720">
    <property type="entry name" value="NAD(P)-binding Rossmann-like Domain"/>
    <property type="match status" value="1"/>
</dbReference>
<comment type="caution">
    <text evidence="3">The sequence shown here is derived from an EMBL/GenBank/DDBJ whole genome shotgun (WGS) entry which is preliminary data.</text>
</comment>
<gene>
    <name evidence="3" type="ORF">WKW82_29125</name>
</gene>
<dbReference type="EMBL" id="JBBKZT010000017">
    <property type="protein sequence ID" value="MEJ8850734.1"/>
    <property type="molecule type" value="Genomic_DNA"/>
</dbReference>
<comment type="similarity">
    <text evidence="1">Belongs to the short-chain dehydrogenases/reductases (SDR) family.</text>
</comment>
<dbReference type="PANTHER" id="PTHR43477">
    <property type="entry name" value="DIHYDROANTICAPSIN 7-DEHYDROGENASE"/>
    <property type="match status" value="1"/>
</dbReference>
<evidence type="ECO:0000313" key="4">
    <source>
        <dbReference type="Proteomes" id="UP001385892"/>
    </source>
</evidence>
<dbReference type="InterPro" id="IPR036291">
    <property type="entry name" value="NAD(P)-bd_dom_sf"/>
</dbReference>
<dbReference type="Pfam" id="PF13561">
    <property type="entry name" value="adh_short_C2"/>
    <property type="match status" value="1"/>
</dbReference>
<keyword evidence="2 3" id="KW-0560">Oxidoreductase</keyword>
<dbReference type="EC" id="1.1.-.-" evidence="3"/>
<dbReference type="CDD" id="cd05233">
    <property type="entry name" value="SDR_c"/>
    <property type="match status" value="1"/>
</dbReference>
<dbReference type="Proteomes" id="UP001385892">
    <property type="component" value="Unassembled WGS sequence"/>
</dbReference>
<dbReference type="PROSITE" id="PS00061">
    <property type="entry name" value="ADH_SHORT"/>
    <property type="match status" value="1"/>
</dbReference>
<evidence type="ECO:0000256" key="1">
    <source>
        <dbReference type="ARBA" id="ARBA00006484"/>
    </source>
</evidence>
<accession>A0ABU8WTK4</accession>
<dbReference type="InterPro" id="IPR002347">
    <property type="entry name" value="SDR_fam"/>
</dbReference>
<evidence type="ECO:0000313" key="3">
    <source>
        <dbReference type="EMBL" id="MEJ8850734.1"/>
    </source>
</evidence>
<dbReference type="GO" id="GO:0016491">
    <property type="term" value="F:oxidoreductase activity"/>
    <property type="evidence" value="ECO:0007669"/>
    <property type="project" value="UniProtKB-KW"/>
</dbReference>
<dbReference type="PRINTS" id="PR00081">
    <property type="entry name" value="GDHRDH"/>
</dbReference>
<dbReference type="PANTHER" id="PTHR43477:SF1">
    <property type="entry name" value="DIHYDROANTICAPSIN 7-DEHYDROGENASE"/>
    <property type="match status" value="1"/>
</dbReference>
<dbReference type="InterPro" id="IPR020904">
    <property type="entry name" value="Sc_DH/Rdtase_CS"/>
</dbReference>